<dbReference type="EnsemblProtists" id="EOD29937">
    <property type="protein sequence ID" value="EOD29937"/>
    <property type="gene ID" value="EMIHUDRAFT_233328"/>
</dbReference>
<dbReference type="GeneID" id="17273140"/>
<evidence type="ECO:0008006" key="4">
    <source>
        <dbReference type="Google" id="ProtNLM"/>
    </source>
</evidence>
<dbReference type="PaxDb" id="2903-EOD27557"/>
<dbReference type="EnsemblProtists" id="EOD27557">
    <property type="protein sequence ID" value="EOD27557"/>
    <property type="gene ID" value="EMIHUDRAFT_235536"/>
</dbReference>
<keyword evidence="3" id="KW-1185">Reference proteome</keyword>
<dbReference type="KEGG" id="ehx:EMIHUDRAFT_233328"/>
<reference evidence="3" key="1">
    <citation type="journal article" date="2013" name="Nature">
        <title>Pan genome of the phytoplankton Emiliania underpins its global distribution.</title>
        <authorList>
            <person name="Read B.A."/>
            <person name="Kegel J."/>
            <person name="Klute M.J."/>
            <person name="Kuo A."/>
            <person name="Lefebvre S.C."/>
            <person name="Maumus F."/>
            <person name="Mayer C."/>
            <person name="Miller J."/>
            <person name="Monier A."/>
            <person name="Salamov A."/>
            <person name="Young J."/>
            <person name="Aguilar M."/>
            <person name="Claverie J.M."/>
            <person name="Frickenhaus S."/>
            <person name="Gonzalez K."/>
            <person name="Herman E.K."/>
            <person name="Lin Y.C."/>
            <person name="Napier J."/>
            <person name="Ogata H."/>
            <person name="Sarno A.F."/>
            <person name="Shmutz J."/>
            <person name="Schroeder D."/>
            <person name="de Vargas C."/>
            <person name="Verret F."/>
            <person name="von Dassow P."/>
            <person name="Valentin K."/>
            <person name="Van de Peer Y."/>
            <person name="Wheeler G."/>
            <person name="Dacks J.B."/>
            <person name="Delwiche C.F."/>
            <person name="Dyhrman S.T."/>
            <person name="Glockner G."/>
            <person name="John U."/>
            <person name="Richards T."/>
            <person name="Worden A.Z."/>
            <person name="Zhang X."/>
            <person name="Grigoriev I.V."/>
            <person name="Allen A.E."/>
            <person name="Bidle K."/>
            <person name="Borodovsky M."/>
            <person name="Bowler C."/>
            <person name="Brownlee C."/>
            <person name="Cock J.M."/>
            <person name="Elias M."/>
            <person name="Gladyshev V.N."/>
            <person name="Groth M."/>
            <person name="Guda C."/>
            <person name="Hadaegh A."/>
            <person name="Iglesias-Rodriguez M.D."/>
            <person name="Jenkins J."/>
            <person name="Jones B.M."/>
            <person name="Lawson T."/>
            <person name="Leese F."/>
            <person name="Lindquist E."/>
            <person name="Lobanov A."/>
            <person name="Lomsadze A."/>
            <person name="Malik S.B."/>
            <person name="Marsh M.E."/>
            <person name="Mackinder L."/>
            <person name="Mock T."/>
            <person name="Mueller-Roeber B."/>
            <person name="Pagarete A."/>
            <person name="Parker M."/>
            <person name="Probert I."/>
            <person name="Quesneville H."/>
            <person name="Raines C."/>
            <person name="Rensing S.A."/>
            <person name="Riano-Pachon D.M."/>
            <person name="Richier S."/>
            <person name="Rokitta S."/>
            <person name="Shiraiwa Y."/>
            <person name="Soanes D.M."/>
            <person name="van der Giezen M."/>
            <person name="Wahlund T.M."/>
            <person name="Williams B."/>
            <person name="Wilson W."/>
            <person name="Wolfe G."/>
            <person name="Wurch L.L."/>
        </authorList>
    </citation>
    <scope>NUCLEOTIDE SEQUENCE</scope>
</reference>
<keyword evidence="1" id="KW-0812">Transmembrane</keyword>
<organism evidence="2 3">
    <name type="scientific">Emiliania huxleyi (strain CCMP1516)</name>
    <dbReference type="NCBI Taxonomy" id="280463"/>
    <lineage>
        <taxon>Eukaryota</taxon>
        <taxon>Haptista</taxon>
        <taxon>Haptophyta</taxon>
        <taxon>Prymnesiophyceae</taxon>
        <taxon>Isochrysidales</taxon>
        <taxon>Noelaerhabdaceae</taxon>
        <taxon>Emiliania</taxon>
    </lineage>
</organism>
<feature type="transmembrane region" description="Helical" evidence="1">
    <location>
        <begin position="106"/>
        <end position="126"/>
    </location>
</feature>
<name>A0A0D3K2F2_EMIH1</name>
<keyword evidence="1" id="KW-0472">Membrane</keyword>
<dbReference type="AlphaFoldDB" id="A0A0D3K2F2"/>
<evidence type="ECO:0000256" key="1">
    <source>
        <dbReference type="SAM" id="Phobius"/>
    </source>
</evidence>
<accession>A0A0D3K2F2</accession>
<evidence type="ECO:0000313" key="2">
    <source>
        <dbReference type="EnsemblProtists" id="EOD29937"/>
    </source>
</evidence>
<dbReference type="Proteomes" id="UP000013827">
    <property type="component" value="Unassembled WGS sequence"/>
</dbReference>
<dbReference type="KEGG" id="ehx:EMIHUDRAFT_235536"/>
<proteinExistence type="predicted"/>
<evidence type="ECO:0000313" key="3">
    <source>
        <dbReference type="Proteomes" id="UP000013827"/>
    </source>
</evidence>
<reference evidence="2" key="2">
    <citation type="submission" date="2024-10" db="UniProtKB">
        <authorList>
            <consortium name="EnsemblProtists"/>
        </authorList>
    </citation>
    <scope>IDENTIFICATION</scope>
</reference>
<protein>
    <recommendedName>
        <fullName evidence="4">MFS transporter</fullName>
    </recommendedName>
</protein>
<dbReference type="HOGENOM" id="CLU_1859005_0_0_1"/>
<keyword evidence="1" id="KW-1133">Transmembrane helix</keyword>
<dbReference type="RefSeq" id="XP_005782366.1">
    <property type="nucleotide sequence ID" value="XM_005782309.1"/>
</dbReference>
<feature type="transmembrane region" description="Helical" evidence="1">
    <location>
        <begin position="42"/>
        <end position="68"/>
    </location>
</feature>
<dbReference type="RefSeq" id="XP_005779986.1">
    <property type="nucleotide sequence ID" value="XM_005779929.1"/>
</dbReference>
<dbReference type="GeneID" id="17275211"/>
<sequence>MSNSDGLDWTARAADGAVRGLGLGFLWAVWHARQEVQRVPRIAAPAALAQLFGSSVLGFGALLCGYSGLFSLAEPHAGKLPAAGIAGASVGLVIGAYVWPAQSWQLIGWQTAGFSALCAACQLFTLPPPDMDGHRPRR</sequence>
<feature type="transmembrane region" description="Helical" evidence="1">
    <location>
        <begin position="80"/>
        <end position="99"/>
    </location>
</feature>